<organism evidence="2 3">
    <name type="scientific">Coniophora puteana (strain RWD-64-598)</name>
    <name type="common">Brown rot fungus</name>
    <dbReference type="NCBI Taxonomy" id="741705"/>
    <lineage>
        <taxon>Eukaryota</taxon>
        <taxon>Fungi</taxon>
        <taxon>Dikarya</taxon>
        <taxon>Basidiomycota</taxon>
        <taxon>Agaricomycotina</taxon>
        <taxon>Agaricomycetes</taxon>
        <taxon>Agaricomycetidae</taxon>
        <taxon>Boletales</taxon>
        <taxon>Coniophorineae</taxon>
        <taxon>Coniophoraceae</taxon>
        <taxon>Coniophora</taxon>
    </lineage>
</organism>
<dbReference type="AlphaFoldDB" id="A0A5M3MI34"/>
<feature type="region of interest" description="Disordered" evidence="1">
    <location>
        <begin position="26"/>
        <end position="70"/>
    </location>
</feature>
<feature type="compositionally biased region" description="Acidic residues" evidence="1">
    <location>
        <begin position="51"/>
        <end position="66"/>
    </location>
</feature>
<evidence type="ECO:0000256" key="1">
    <source>
        <dbReference type="SAM" id="MobiDB-lite"/>
    </source>
</evidence>
<accession>A0A5M3MI34</accession>
<gene>
    <name evidence="2" type="ORF">CONPUDRAFT_167328</name>
</gene>
<dbReference type="KEGG" id="cput:CONPUDRAFT_167328"/>
<dbReference type="GeneID" id="19205748"/>
<feature type="region of interest" description="Disordered" evidence="1">
    <location>
        <begin position="340"/>
        <end position="441"/>
    </location>
</feature>
<feature type="compositionally biased region" description="Low complexity" evidence="1">
    <location>
        <begin position="375"/>
        <end position="407"/>
    </location>
</feature>
<dbReference type="EMBL" id="JH711582">
    <property type="protein sequence ID" value="EIW78291.1"/>
    <property type="molecule type" value="Genomic_DNA"/>
</dbReference>
<evidence type="ECO:0000313" key="2">
    <source>
        <dbReference type="EMBL" id="EIW78291.1"/>
    </source>
</evidence>
<reference evidence="3" key="1">
    <citation type="journal article" date="2012" name="Science">
        <title>The Paleozoic origin of enzymatic lignin decomposition reconstructed from 31 fungal genomes.</title>
        <authorList>
            <person name="Floudas D."/>
            <person name="Binder M."/>
            <person name="Riley R."/>
            <person name="Barry K."/>
            <person name="Blanchette R.A."/>
            <person name="Henrissat B."/>
            <person name="Martinez A.T."/>
            <person name="Otillar R."/>
            <person name="Spatafora J.W."/>
            <person name="Yadav J.S."/>
            <person name="Aerts A."/>
            <person name="Benoit I."/>
            <person name="Boyd A."/>
            <person name="Carlson A."/>
            <person name="Copeland A."/>
            <person name="Coutinho P.M."/>
            <person name="de Vries R.P."/>
            <person name="Ferreira P."/>
            <person name="Findley K."/>
            <person name="Foster B."/>
            <person name="Gaskell J."/>
            <person name="Glotzer D."/>
            <person name="Gorecki P."/>
            <person name="Heitman J."/>
            <person name="Hesse C."/>
            <person name="Hori C."/>
            <person name="Igarashi K."/>
            <person name="Jurgens J.A."/>
            <person name="Kallen N."/>
            <person name="Kersten P."/>
            <person name="Kohler A."/>
            <person name="Kuees U."/>
            <person name="Kumar T.K.A."/>
            <person name="Kuo A."/>
            <person name="LaButti K."/>
            <person name="Larrondo L.F."/>
            <person name="Lindquist E."/>
            <person name="Ling A."/>
            <person name="Lombard V."/>
            <person name="Lucas S."/>
            <person name="Lundell T."/>
            <person name="Martin R."/>
            <person name="McLaughlin D.J."/>
            <person name="Morgenstern I."/>
            <person name="Morin E."/>
            <person name="Murat C."/>
            <person name="Nagy L.G."/>
            <person name="Nolan M."/>
            <person name="Ohm R.A."/>
            <person name="Patyshakuliyeva A."/>
            <person name="Rokas A."/>
            <person name="Ruiz-Duenas F.J."/>
            <person name="Sabat G."/>
            <person name="Salamov A."/>
            <person name="Samejima M."/>
            <person name="Schmutz J."/>
            <person name="Slot J.C."/>
            <person name="St John F."/>
            <person name="Stenlid J."/>
            <person name="Sun H."/>
            <person name="Sun S."/>
            <person name="Syed K."/>
            <person name="Tsang A."/>
            <person name="Wiebenga A."/>
            <person name="Young D."/>
            <person name="Pisabarro A."/>
            <person name="Eastwood D.C."/>
            <person name="Martin F."/>
            <person name="Cullen D."/>
            <person name="Grigoriev I.V."/>
            <person name="Hibbett D.S."/>
        </authorList>
    </citation>
    <scope>NUCLEOTIDE SEQUENCE [LARGE SCALE GENOMIC DNA]</scope>
    <source>
        <strain evidence="3">RWD-64-598 SS2</strain>
    </source>
</reference>
<proteinExistence type="predicted"/>
<evidence type="ECO:0000313" key="3">
    <source>
        <dbReference type="Proteomes" id="UP000053558"/>
    </source>
</evidence>
<dbReference type="Proteomes" id="UP000053558">
    <property type="component" value="Unassembled WGS sequence"/>
</dbReference>
<dbReference type="OMA" id="HESIPQP"/>
<dbReference type="RefSeq" id="XP_007771354.1">
    <property type="nucleotide sequence ID" value="XM_007773164.1"/>
</dbReference>
<feature type="region of interest" description="Disordered" evidence="1">
    <location>
        <begin position="520"/>
        <end position="542"/>
    </location>
</feature>
<comment type="caution">
    <text evidence="2">The sequence shown here is derived from an EMBL/GenBank/DDBJ whole genome shotgun (WGS) entry which is preliminary data.</text>
</comment>
<dbReference type="OrthoDB" id="2921613at2759"/>
<keyword evidence="3" id="KW-1185">Reference proteome</keyword>
<sequence length="568" mass="62682">MQHTNYSGTLKTTSMTVEPKLSTMLSDLSLHSTQQDDFHPPRSPSRLDFCGSDEEAGVFIGDDDSDGEPRVKIPKSHWFRAFDESDQEDPHFQISTMKAASQSSDTFILPASPFEEDASSEGSEYSSDEEIPTCIDISPSFPTVKFAACTPEPSEASVSVIEEEEDVPAPPAPALMTSAERAVHRLNYPHHGYSRSALLHQKWLWHSRREEWIAWENRDRDSKTGVRSPSPEHSIEGAYSGITEHYDARDEPLPRPACPPSGWERELEDVPPGHVGQDTDAPIYPRIGDLSALRDPYCVNVDRCFHHFPLWMIHKTLYVFDMHQRFIECIERRVTARSFSGSSAAPRVRGSVRRKRAPTPPPSLALSVVTPSEISTSATASGSASTSAPVVASSSSDPSLTPALPSPWEEGRTPADGSDESFSSRMGILPRPDLCPSGSLSDKLRSHRPWELSWYARWELLIGLVQHDSAILNGGMRLSTSSSSPCSLLASESPGISPTSSTETIEAPAEVGVPLRRFSSARSDEPWVLQDSSDDDEDDYGTIVANPTFERAFDEYMHAGFTPDTEYQ</sequence>
<protein>
    <submittedName>
        <fullName evidence="2">Uncharacterized protein</fullName>
    </submittedName>
</protein>
<name>A0A5M3MI34_CONPW</name>